<keyword evidence="3" id="KW-1185">Reference proteome</keyword>
<comment type="caution">
    <text evidence="2">The sequence shown here is derived from an EMBL/GenBank/DDBJ whole genome shotgun (WGS) entry which is preliminary data.</text>
</comment>
<feature type="compositionally biased region" description="Basic and acidic residues" evidence="1">
    <location>
        <begin position="12"/>
        <end position="26"/>
    </location>
</feature>
<name>A0ABU4B4V3_9NOCA</name>
<protein>
    <submittedName>
        <fullName evidence="2">Uncharacterized protein</fullName>
    </submittedName>
</protein>
<evidence type="ECO:0000313" key="3">
    <source>
        <dbReference type="Proteomes" id="UP001185899"/>
    </source>
</evidence>
<gene>
    <name evidence="2" type="ORF">R3P95_23235</name>
</gene>
<feature type="region of interest" description="Disordered" evidence="1">
    <location>
        <begin position="1"/>
        <end position="26"/>
    </location>
</feature>
<accession>A0ABU4B4V3</accession>
<sequence length="92" mass="10189">MTLDSPHTRTGPRNERDTRGVDSHGHEVESPIGAYLWWCGHVGADAHDLDALQEWDYLHSDETTDAERRTLTAWALASGIFGAPCAAPHPQR</sequence>
<dbReference type="Proteomes" id="UP001185899">
    <property type="component" value="Unassembled WGS sequence"/>
</dbReference>
<reference evidence="2 3" key="1">
    <citation type="submission" date="2023-10" db="EMBL/GenBank/DDBJ databases">
        <title>Development of a sustainable strategy for remediation of hydrocarbon-contaminated territories based on the waste exchange concept.</title>
        <authorList>
            <person name="Krivoruchko A."/>
        </authorList>
    </citation>
    <scope>NUCLEOTIDE SEQUENCE [LARGE SCALE GENOMIC DNA]</scope>
    <source>
        <strain evidence="2 3">IEGM 1322</strain>
    </source>
</reference>
<proteinExistence type="predicted"/>
<dbReference type="EMBL" id="JAWLKE010000011">
    <property type="protein sequence ID" value="MDV6233480.1"/>
    <property type="molecule type" value="Genomic_DNA"/>
</dbReference>
<organism evidence="2 3">
    <name type="scientific">Rhodococcus cercidiphylli</name>
    <dbReference type="NCBI Taxonomy" id="489916"/>
    <lineage>
        <taxon>Bacteria</taxon>
        <taxon>Bacillati</taxon>
        <taxon>Actinomycetota</taxon>
        <taxon>Actinomycetes</taxon>
        <taxon>Mycobacteriales</taxon>
        <taxon>Nocardiaceae</taxon>
        <taxon>Rhodococcus</taxon>
    </lineage>
</organism>
<evidence type="ECO:0000313" key="2">
    <source>
        <dbReference type="EMBL" id="MDV6233480.1"/>
    </source>
</evidence>
<dbReference type="RefSeq" id="WP_317549652.1">
    <property type="nucleotide sequence ID" value="NZ_JAWLKE010000011.1"/>
</dbReference>
<evidence type="ECO:0000256" key="1">
    <source>
        <dbReference type="SAM" id="MobiDB-lite"/>
    </source>
</evidence>